<evidence type="ECO:0000256" key="1">
    <source>
        <dbReference type="SAM" id="Coils"/>
    </source>
</evidence>
<reference evidence="3" key="1">
    <citation type="submission" date="2017-02" db="UniProtKB">
        <authorList>
            <consortium name="WormBaseParasite"/>
        </authorList>
    </citation>
    <scope>IDENTIFICATION</scope>
</reference>
<organism evidence="2 3">
    <name type="scientific">Strongyloides papillosus</name>
    <name type="common">Intestinal threadworm</name>
    <dbReference type="NCBI Taxonomy" id="174720"/>
    <lineage>
        <taxon>Eukaryota</taxon>
        <taxon>Metazoa</taxon>
        <taxon>Ecdysozoa</taxon>
        <taxon>Nematoda</taxon>
        <taxon>Chromadorea</taxon>
        <taxon>Rhabditida</taxon>
        <taxon>Tylenchina</taxon>
        <taxon>Panagrolaimomorpha</taxon>
        <taxon>Strongyloidoidea</taxon>
        <taxon>Strongyloididae</taxon>
        <taxon>Strongyloides</taxon>
    </lineage>
</organism>
<dbReference type="Proteomes" id="UP000046392">
    <property type="component" value="Unplaced"/>
</dbReference>
<feature type="coiled-coil region" evidence="1">
    <location>
        <begin position="6"/>
        <end position="85"/>
    </location>
</feature>
<evidence type="ECO:0000313" key="2">
    <source>
        <dbReference type="Proteomes" id="UP000046392"/>
    </source>
</evidence>
<accession>A0A0N5CG56</accession>
<proteinExistence type="predicted"/>
<dbReference type="WBParaSite" id="SPAL_0001683500.1">
    <property type="protein sequence ID" value="SPAL_0001683500.1"/>
    <property type="gene ID" value="SPAL_0001683500"/>
</dbReference>
<keyword evidence="1" id="KW-0175">Coiled coil</keyword>
<name>A0A0N5CG56_STREA</name>
<dbReference type="AlphaFoldDB" id="A0A0N5CG56"/>
<keyword evidence="2" id="KW-1185">Reference proteome</keyword>
<protein>
    <submittedName>
        <fullName evidence="3">Uncharacterized protein</fullName>
    </submittedName>
</protein>
<sequence length="212" mass="25495">MFVNNKDIIIKRTTELKQQNANLKRETEKQMFEISKQEEIYQKEFKKLLELQLKNEKMKKEIEKVREINNNIKKKDEDMDKLIEDATNSVCHSINENLLQSSTQPGFIQPDDLDNLRKTIESAMEKFNLLFDDSSEEKWMKTRDKLLADLRVKEMMFNEMVNKLENVRARCFSRNPTQISGNTWEMFLDEMKQSIFATWYKFTEEEMKRNKV</sequence>
<evidence type="ECO:0000313" key="3">
    <source>
        <dbReference type="WBParaSite" id="SPAL_0001683500.1"/>
    </source>
</evidence>